<dbReference type="InterPro" id="IPR005467">
    <property type="entry name" value="His_kinase_dom"/>
</dbReference>
<evidence type="ECO:0000256" key="7">
    <source>
        <dbReference type="ARBA" id="ARBA00022777"/>
    </source>
</evidence>
<dbReference type="SMART" id="SM00388">
    <property type="entry name" value="HisKA"/>
    <property type="match status" value="1"/>
</dbReference>
<evidence type="ECO:0000259" key="14">
    <source>
        <dbReference type="PROSITE" id="PS50885"/>
    </source>
</evidence>
<dbReference type="InterPro" id="IPR036890">
    <property type="entry name" value="HATPase_C_sf"/>
</dbReference>
<evidence type="ECO:0000313" key="15">
    <source>
        <dbReference type="EMBL" id="SDP36823.1"/>
    </source>
</evidence>
<feature type="domain" description="Histidine kinase" evidence="13">
    <location>
        <begin position="296"/>
        <end position="525"/>
    </location>
</feature>
<evidence type="ECO:0000256" key="9">
    <source>
        <dbReference type="ARBA" id="ARBA00023012"/>
    </source>
</evidence>
<keyword evidence="4" id="KW-0597">Phosphoprotein</keyword>
<dbReference type="EC" id="2.7.13.3" evidence="3"/>
<keyword evidence="8 12" id="KW-1133">Transmembrane helix</keyword>
<dbReference type="OrthoDB" id="9804645at2"/>
<feature type="region of interest" description="Disordered" evidence="11">
    <location>
        <begin position="85"/>
        <end position="152"/>
    </location>
</feature>
<dbReference type="PANTHER" id="PTHR45436:SF5">
    <property type="entry name" value="SENSOR HISTIDINE KINASE TRCS"/>
    <property type="match status" value="1"/>
</dbReference>
<keyword evidence="6 12" id="KW-0812">Transmembrane</keyword>
<name>A0A1H0S4Y0_9BURK</name>
<keyword evidence="10 12" id="KW-0472">Membrane</keyword>
<dbReference type="CDD" id="cd00082">
    <property type="entry name" value="HisKA"/>
    <property type="match status" value="1"/>
</dbReference>
<dbReference type="InterPro" id="IPR004358">
    <property type="entry name" value="Sig_transdc_His_kin-like_C"/>
</dbReference>
<dbReference type="Gene3D" id="3.30.565.10">
    <property type="entry name" value="Histidine kinase-like ATPase, C-terminal domain"/>
    <property type="match status" value="1"/>
</dbReference>
<dbReference type="PROSITE" id="PS50885">
    <property type="entry name" value="HAMP"/>
    <property type="match status" value="1"/>
</dbReference>
<evidence type="ECO:0000256" key="5">
    <source>
        <dbReference type="ARBA" id="ARBA00022679"/>
    </source>
</evidence>
<keyword evidence="5" id="KW-0808">Transferase</keyword>
<dbReference type="GO" id="GO:0005886">
    <property type="term" value="C:plasma membrane"/>
    <property type="evidence" value="ECO:0007669"/>
    <property type="project" value="TreeGrafter"/>
</dbReference>
<feature type="transmembrane region" description="Helical" evidence="12">
    <location>
        <begin position="213"/>
        <end position="235"/>
    </location>
</feature>
<evidence type="ECO:0000256" key="12">
    <source>
        <dbReference type="SAM" id="Phobius"/>
    </source>
</evidence>
<gene>
    <name evidence="15" type="ORF">SAMN04489708_111118</name>
</gene>
<evidence type="ECO:0000256" key="6">
    <source>
        <dbReference type="ARBA" id="ARBA00022692"/>
    </source>
</evidence>
<evidence type="ECO:0000256" key="4">
    <source>
        <dbReference type="ARBA" id="ARBA00022553"/>
    </source>
</evidence>
<dbReference type="Gene3D" id="1.10.287.130">
    <property type="match status" value="1"/>
</dbReference>
<dbReference type="Proteomes" id="UP000199317">
    <property type="component" value="Unassembled WGS sequence"/>
</dbReference>
<reference evidence="16" key="1">
    <citation type="submission" date="2016-10" db="EMBL/GenBank/DDBJ databases">
        <authorList>
            <person name="Varghese N."/>
            <person name="Submissions S."/>
        </authorList>
    </citation>
    <scope>NUCLEOTIDE SEQUENCE [LARGE SCALE GENOMIC DNA]</scope>
    <source>
        <strain evidence="16">DSM 17101</strain>
    </source>
</reference>
<dbReference type="CDD" id="cd06225">
    <property type="entry name" value="HAMP"/>
    <property type="match status" value="1"/>
</dbReference>
<evidence type="ECO:0000256" key="3">
    <source>
        <dbReference type="ARBA" id="ARBA00012438"/>
    </source>
</evidence>
<evidence type="ECO:0000259" key="13">
    <source>
        <dbReference type="PROSITE" id="PS50109"/>
    </source>
</evidence>
<dbReference type="EMBL" id="FNJL01000011">
    <property type="protein sequence ID" value="SDP36823.1"/>
    <property type="molecule type" value="Genomic_DNA"/>
</dbReference>
<evidence type="ECO:0000256" key="2">
    <source>
        <dbReference type="ARBA" id="ARBA00004370"/>
    </source>
</evidence>
<dbReference type="SMART" id="SM00304">
    <property type="entry name" value="HAMP"/>
    <property type="match status" value="1"/>
</dbReference>
<dbReference type="InterPro" id="IPR003660">
    <property type="entry name" value="HAMP_dom"/>
</dbReference>
<evidence type="ECO:0000256" key="10">
    <source>
        <dbReference type="ARBA" id="ARBA00023136"/>
    </source>
</evidence>
<dbReference type="Gene3D" id="6.10.340.10">
    <property type="match status" value="1"/>
</dbReference>
<dbReference type="InterPro" id="IPR050428">
    <property type="entry name" value="TCS_sensor_his_kinase"/>
</dbReference>
<comment type="catalytic activity">
    <reaction evidence="1">
        <text>ATP + protein L-histidine = ADP + protein N-phospho-L-histidine.</text>
        <dbReference type="EC" id="2.7.13.3"/>
    </reaction>
</comment>
<dbReference type="PRINTS" id="PR00344">
    <property type="entry name" value="BCTRLSENSOR"/>
</dbReference>
<dbReference type="SUPFAM" id="SSF47384">
    <property type="entry name" value="Homodimeric domain of signal transducing histidine kinase"/>
    <property type="match status" value="1"/>
</dbReference>
<dbReference type="GO" id="GO:0000155">
    <property type="term" value="F:phosphorelay sensor kinase activity"/>
    <property type="evidence" value="ECO:0007669"/>
    <property type="project" value="InterPro"/>
</dbReference>
<organism evidence="15 16">
    <name type="scientific">Paracidovorax cattleyae</name>
    <dbReference type="NCBI Taxonomy" id="80868"/>
    <lineage>
        <taxon>Bacteria</taxon>
        <taxon>Pseudomonadati</taxon>
        <taxon>Pseudomonadota</taxon>
        <taxon>Betaproteobacteria</taxon>
        <taxon>Burkholderiales</taxon>
        <taxon>Comamonadaceae</taxon>
        <taxon>Paracidovorax</taxon>
    </lineage>
</organism>
<evidence type="ECO:0000256" key="11">
    <source>
        <dbReference type="SAM" id="MobiDB-lite"/>
    </source>
</evidence>
<dbReference type="InterPro" id="IPR036097">
    <property type="entry name" value="HisK_dim/P_sf"/>
</dbReference>
<evidence type="ECO:0000256" key="8">
    <source>
        <dbReference type="ARBA" id="ARBA00022989"/>
    </source>
</evidence>
<dbReference type="AlphaFoldDB" id="A0A1H0S4Y0"/>
<keyword evidence="9" id="KW-0902">Two-component regulatory system</keyword>
<dbReference type="SUPFAM" id="SSF158472">
    <property type="entry name" value="HAMP domain-like"/>
    <property type="match status" value="1"/>
</dbReference>
<dbReference type="RefSeq" id="WP_092834609.1">
    <property type="nucleotide sequence ID" value="NZ_FNJL01000011.1"/>
</dbReference>
<sequence length="529" mass="56762">MPRLTLQSKAFLALSILLVVLLALFMGFSRLGLQRGLGPYVAEIELGRLDWLAGRLERVYVLHGGWQTLRTQPELWRQMHKPGDALPRAVFGPAPPPRPGDPGMPSGRQSARNAQATCDGDAYASGDGSLQPPPGPGPGGGAPPPGEPPEHALSVRLGLIDSDRQLVAGVRPVPGTARRVLHGPRGESIGQLVLLPPLDVETETDQAFLRQQLVFVAWTGAAGLVLALWLSWWLARRWLAPIGALVHGARRVAGGRLDTRVPVQGDDELARLASTFNDMAEQLANMEASRRQWIGDVAHELRTPLAAMRAEIETVQDGVRTFDDRTALRLHRQVMRLIQLVGDLRSSLDAAGDATPSAPEPVEPLPLLAEAVASMQARFDNAGIALDTSAVEACAGSHPPPVVRGDPTQLHRVYLNLLENSLRYTETGGRLCIAARTERKVGDGAWLVLQWDDTAPGVPAPELPRVFDRLYRAEASRTRAAGDTGGSGLGLAICRAIVQAHGGRITAEASPLGGLRILLTLPLLETPHP</sequence>
<evidence type="ECO:0000313" key="16">
    <source>
        <dbReference type="Proteomes" id="UP000199317"/>
    </source>
</evidence>
<dbReference type="Pfam" id="PF02518">
    <property type="entry name" value="HATPase_c"/>
    <property type="match status" value="1"/>
</dbReference>
<dbReference type="InterPro" id="IPR003661">
    <property type="entry name" value="HisK_dim/P_dom"/>
</dbReference>
<proteinExistence type="predicted"/>
<dbReference type="SUPFAM" id="SSF55874">
    <property type="entry name" value="ATPase domain of HSP90 chaperone/DNA topoisomerase II/histidine kinase"/>
    <property type="match status" value="1"/>
</dbReference>
<dbReference type="InterPro" id="IPR003594">
    <property type="entry name" value="HATPase_dom"/>
</dbReference>
<keyword evidence="16" id="KW-1185">Reference proteome</keyword>
<comment type="subcellular location">
    <subcellularLocation>
        <location evidence="2">Membrane</location>
    </subcellularLocation>
</comment>
<dbReference type="Pfam" id="PF00672">
    <property type="entry name" value="HAMP"/>
    <property type="match status" value="1"/>
</dbReference>
<dbReference type="PANTHER" id="PTHR45436">
    <property type="entry name" value="SENSOR HISTIDINE KINASE YKOH"/>
    <property type="match status" value="1"/>
</dbReference>
<accession>A0A1H0S4Y0</accession>
<dbReference type="Pfam" id="PF00512">
    <property type="entry name" value="HisKA"/>
    <property type="match status" value="1"/>
</dbReference>
<feature type="domain" description="HAMP" evidence="14">
    <location>
        <begin position="236"/>
        <end position="288"/>
    </location>
</feature>
<protein>
    <recommendedName>
        <fullName evidence="3">histidine kinase</fullName>
        <ecNumber evidence="3">2.7.13.3</ecNumber>
    </recommendedName>
</protein>
<evidence type="ECO:0000256" key="1">
    <source>
        <dbReference type="ARBA" id="ARBA00000085"/>
    </source>
</evidence>
<dbReference type="SMART" id="SM00387">
    <property type="entry name" value="HATPase_c"/>
    <property type="match status" value="1"/>
</dbReference>
<keyword evidence="7 15" id="KW-0418">Kinase</keyword>
<feature type="compositionally biased region" description="Pro residues" evidence="11">
    <location>
        <begin position="93"/>
        <end position="102"/>
    </location>
</feature>
<dbReference type="PROSITE" id="PS50109">
    <property type="entry name" value="HIS_KIN"/>
    <property type="match status" value="1"/>
</dbReference>
<feature type="compositionally biased region" description="Pro residues" evidence="11">
    <location>
        <begin position="131"/>
        <end position="147"/>
    </location>
</feature>